<dbReference type="Proteomes" id="UP001283361">
    <property type="component" value="Unassembled WGS sequence"/>
</dbReference>
<dbReference type="AlphaFoldDB" id="A0AAE1CXR9"/>
<name>A0AAE1CXR9_9GAST</name>
<keyword evidence="2" id="KW-1185">Reference proteome</keyword>
<evidence type="ECO:0000313" key="1">
    <source>
        <dbReference type="EMBL" id="KAK3742628.1"/>
    </source>
</evidence>
<organism evidence="1 2">
    <name type="scientific">Elysia crispata</name>
    <name type="common">lettuce slug</name>
    <dbReference type="NCBI Taxonomy" id="231223"/>
    <lineage>
        <taxon>Eukaryota</taxon>
        <taxon>Metazoa</taxon>
        <taxon>Spiralia</taxon>
        <taxon>Lophotrochozoa</taxon>
        <taxon>Mollusca</taxon>
        <taxon>Gastropoda</taxon>
        <taxon>Heterobranchia</taxon>
        <taxon>Euthyneura</taxon>
        <taxon>Panpulmonata</taxon>
        <taxon>Sacoglossa</taxon>
        <taxon>Placobranchoidea</taxon>
        <taxon>Plakobranchidae</taxon>
        <taxon>Elysia</taxon>
    </lineage>
</organism>
<accession>A0AAE1CXR9</accession>
<evidence type="ECO:0000313" key="2">
    <source>
        <dbReference type="Proteomes" id="UP001283361"/>
    </source>
</evidence>
<sequence>MRVSSESTLTWRLEDPESPNLRLSKKCDFEYVLVTTDGYMEVATFNVWTPVKVRQETDVLITWFAG</sequence>
<dbReference type="EMBL" id="JAWDGP010006345">
    <property type="protein sequence ID" value="KAK3742628.1"/>
    <property type="molecule type" value="Genomic_DNA"/>
</dbReference>
<proteinExistence type="predicted"/>
<protein>
    <submittedName>
        <fullName evidence="1">Uncharacterized protein</fullName>
    </submittedName>
</protein>
<reference evidence="1" key="1">
    <citation type="journal article" date="2023" name="G3 (Bethesda)">
        <title>A reference genome for the long-term kleptoplast-retaining sea slug Elysia crispata morphotype clarki.</title>
        <authorList>
            <person name="Eastman K.E."/>
            <person name="Pendleton A.L."/>
            <person name="Shaikh M.A."/>
            <person name="Suttiyut T."/>
            <person name="Ogas R."/>
            <person name="Tomko P."/>
            <person name="Gavelis G."/>
            <person name="Widhalm J.R."/>
            <person name="Wisecaver J.H."/>
        </authorList>
    </citation>
    <scope>NUCLEOTIDE SEQUENCE</scope>
    <source>
        <strain evidence="1">ECLA1</strain>
    </source>
</reference>
<gene>
    <name evidence="1" type="ORF">RRG08_025575</name>
</gene>
<comment type="caution">
    <text evidence="1">The sequence shown here is derived from an EMBL/GenBank/DDBJ whole genome shotgun (WGS) entry which is preliminary data.</text>
</comment>